<evidence type="ECO:0000256" key="6">
    <source>
        <dbReference type="SAM" id="Phobius"/>
    </source>
</evidence>
<gene>
    <name evidence="8" type="ORF">SAMN04488589_1768</name>
</gene>
<dbReference type="Pfam" id="PF00482">
    <property type="entry name" value="T2SSF"/>
    <property type="match status" value="1"/>
</dbReference>
<comment type="caution">
    <text evidence="8">The sequence shown here is derived from an EMBL/GenBank/DDBJ whole genome shotgun (WGS) entry which is preliminary data.</text>
</comment>
<sequence>MNIEKYRLTAQRYVQMLTIRYDIKREYLTLGIPVFIALMILAMAIFTGHSFVTDEAAAGGAAVSDEAAAKQAAYEQLVAEMEAADAAERGEVIATEEPVVEPETEKDKTKDDLDHIMVFAVLVAIIPYSIDSFIEKRNLQKREVAFSEFLYKLSELMRGGIDPVKGFINLSKTNLGAISSHAQDAASSMVLGKSFDESMHRMSDSMKSRLVSRYIDVVVQAAYTGGNVADLLFRTSEDMRSVIAIQREKEANLKQYIVIFYLAQGIIVMLTYILSTSLLPLIQGVGMEMLGGAGLSDIDFERGFFHMIIINALFGGLIVGQITEGEIKHGFKHSAILIALSYVACVTLLLPAGVGSTYMVTVASGDAQEVMGGIPLQQPIIFNVTDADGNPAAGTFVKMTITPSGVITSSMTKDDGTVTVSPVPGSTAGTYVVTATAGESKGTATIIVNGGGGD</sequence>
<keyword evidence="8" id="KW-0966">Cell projection</keyword>
<keyword evidence="2" id="KW-1003">Cell membrane</keyword>
<evidence type="ECO:0000313" key="8">
    <source>
        <dbReference type="EMBL" id="SDF94306.1"/>
    </source>
</evidence>
<keyword evidence="5 6" id="KW-0472">Membrane</keyword>
<evidence type="ECO:0000313" key="9">
    <source>
        <dbReference type="Proteomes" id="UP000199259"/>
    </source>
</evidence>
<keyword evidence="8" id="KW-0282">Flagellum</keyword>
<evidence type="ECO:0000256" key="2">
    <source>
        <dbReference type="ARBA" id="ARBA00022475"/>
    </source>
</evidence>
<dbReference type="InterPro" id="IPR013783">
    <property type="entry name" value="Ig-like_fold"/>
</dbReference>
<dbReference type="InterPro" id="IPR056569">
    <property type="entry name" value="ArlJ-like"/>
</dbReference>
<dbReference type="Proteomes" id="UP000199259">
    <property type="component" value="Unassembled WGS sequence"/>
</dbReference>
<dbReference type="InterPro" id="IPR042094">
    <property type="entry name" value="T2SS_GspF_sf"/>
</dbReference>
<accession>A0A7Z7AZG9</accession>
<dbReference type="Gene3D" id="2.60.40.10">
    <property type="entry name" value="Immunoglobulins"/>
    <property type="match status" value="1"/>
</dbReference>
<comment type="subcellular location">
    <subcellularLocation>
        <location evidence="1">Cell membrane</location>
        <topology evidence="1">Multi-pass membrane protein</topology>
    </subcellularLocation>
</comment>
<dbReference type="InterPro" id="IPR008964">
    <property type="entry name" value="Invasin/intimin_cell_adhesion"/>
</dbReference>
<name>A0A7Z7AZG9_9EURY</name>
<dbReference type="InterPro" id="IPR018076">
    <property type="entry name" value="T2SS_GspF_dom"/>
</dbReference>
<dbReference type="EMBL" id="FNCA01000005">
    <property type="protein sequence ID" value="SDF94306.1"/>
    <property type="molecule type" value="Genomic_DNA"/>
</dbReference>
<dbReference type="SUPFAM" id="SSF49373">
    <property type="entry name" value="Invasin/intimin cell-adhesion fragments"/>
    <property type="match status" value="1"/>
</dbReference>
<feature type="transmembrane region" description="Helical" evidence="6">
    <location>
        <begin position="27"/>
        <end position="46"/>
    </location>
</feature>
<evidence type="ECO:0000256" key="4">
    <source>
        <dbReference type="ARBA" id="ARBA00022989"/>
    </source>
</evidence>
<dbReference type="PANTHER" id="PTHR35402">
    <property type="entry name" value="INTEGRAL MEMBRANE PROTEIN-RELATED"/>
    <property type="match status" value="1"/>
</dbReference>
<feature type="transmembrane region" description="Helical" evidence="6">
    <location>
        <begin position="116"/>
        <end position="134"/>
    </location>
</feature>
<feature type="domain" description="Type II secretion system protein GspF" evidence="7">
    <location>
        <begin position="149"/>
        <end position="274"/>
    </location>
</feature>
<evidence type="ECO:0000256" key="5">
    <source>
        <dbReference type="ARBA" id="ARBA00023136"/>
    </source>
</evidence>
<keyword evidence="4 6" id="KW-1133">Transmembrane helix</keyword>
<evidence type="ECO:0000256" key="3">
    <source>
        <dbReference type="ARBA" id="ARBA00022692"/>
    </source>
</evidence>
<keyword evidence="9" id="KW-1185">Reference proteome</keyword>
<feature type="transmembrane region" description="Helical" evidence="6">
    <location>
        <begin position="256"/>
        <end position="283"/>
    </location>
</feature>
<dbReference type="RefSeq" id="WP_091710206.1">
    <property type="nucleotide sequence ID" value="NZ_FNCA01000005.1"/>
</dbReference>
<protein>
    <submittedName>
        <fullName evidence="8">Flagellar protein FlaJ</fullName>
    </submittedName>
</protein>
<keyword evidence="8" id="KW-0969">Cilium</keyword>
<dbReference type="Gene3D" id="1.20.81.30">
    <property type="entry name" value="Type II secretion system (T2SS), domain F"/>
    <property type="match status" value="1"/>
</dbReference>
<dbReference type="GO" id="GO:0005886">
    <property type="term" value="C:plasma membrane"/>
    <property type="evidence" value="ECO:0007669"/>
    <property type="project" value="UniProtKB-SubCell"/>
</dbReference>
<proteinExistence type="predicted"/>
<dbReference type="PANTHER" id="PTHR35402:SF1">
    <property type="entry name" value="TYPE II SECRETION SYSTEM PROTEIN GSPF DOMAIN-CONTAINING PROTEIN"/>
    <property type="match status" value="1"/>
</dbReference>
<evidence type="ECO:0000256" key="1">
    <source>
        <dbReference type="ARBA" id="ARBA00004651"/>
    </source>
</evidence>
<dbReference type="OrthoDB" id="12374at2157"/>
<dbReference type="AlphaFoldDB" id="A0A7Z7AZG9"/>
<reference evidence="8 9" key="1">
    <citation type="submission" date="2016-10" db="EMBL/GenBank/DDBJ databases">
        <authorList>
            <person name="Varghese N."/>
            <person name="Submissions S."/>
        </authorList>
    </citation>
    <scope>NUCLEOTIDE SEQUENCE [LARGE SCALE GENOMIC DNA]</scope>
    <source>
        <strain evidence="8 9">PL 12/M</strain>
    </source>
</reference>
<feature type="transmembrane region" description="Helical" evidence="6">
    <location>
        <begin position="335"/>
        <end position="354"/>
    </location>
</feature>
<organism evidence="8 9">
    <name type="scientific">Methanolobus vulcani</name>
    <dbReference type="NCBI Taxonomy" id="38026"/>
    <lineage>
        <taxon>Archaea</taxon>
        <taxon>Methanobacteriati</taxon>
        <taxon>Methanobacteriota</taxon>
        <taxon>Stenosarchaea group</taxon>
        <taxon>Methanomicrobia</taxon>
        <taxon>Methanosarcinales</taxon>
        <taxon>Methanosarcinaceae</taxon>
        <taxon>Methanolobus</taxon>
    </lineage>
</organism>
<evidence type="ECO:0000259" key="7">
    <source>
        <dbReference type="Pfam" id="PF00482"/>
    </source>
</evidence>
<feature type="transmembrane region" description="Helical" evidence="6">
    <location>
        <begin position="303"/>
        <end position="323"/>
    </location>
</feature>
<keyword evidence="3 6" id="KW-0812">Transmembrane</keyword>